<proteinExistence type="predicted"/>
<evidence type="ECO:0000313" key="1">
    <source>
        <dbReference type="EMBL" id="MFC0684078.1"/>
    </source>
</evidence>
<sequence length="42" mass="4377">MCHPAGTVFTPLCQGGPASIIVCTHLRRLSAVSDPIASDKLL</sequence>
<gene>
    <name evidence="1" type="ORF">ACFFF8_05690</name>
</gene>
<dbReference type="RefSeq" id="WP_267218310.1">
    <property type="nucleotide sequence ID" value="NZ_JAPCWC010000001.1"/>
</dbReference>
<organism evidence="1 2">
    <name type="scientific">Novosphingobium clariflavum</name>
    <dbReference type="NCBI Taxonomy" id="2029884"/>
    <lineage>
        <taxon>Bacteria</taxon>
        <taxon>Pseudomonadati</taxon>
        <taxon>Pseudomonadota</taxon>
        <taxon>Alphaproteobacteria</taxon>
        <taxon>Sphingomonadales</taxon>
        <taxon>Sphingomonadaceae</taxon>
        <taxon>Novosphingobium</taxon>
    </lineage>
</organism>
<keyword evidence="2" id="KW-1185">Reference proteome</keyword>
<comment type="caution">
    <text evidence="1">The sequence shown here is derived from an EMBL/GenBank/DDBJ whole genome shotgun (WGS) entry which is preliminary data.</text>
</comment>
<reference evidence="1 2" key="1">
    <citation type="submission" date="2024-09" db="EMBL/GenBank/DDBJ databases">
        <authorList>
            <person name="Sun Q."/>
            <person name="Mori K."/>
        </authorList>
    </citation>
    <scope>NUCLEOTIDE SEQUENCE [LARGE SCALE GENOMIC DNA]</scope>
    <source>
        <strain evidence="1 2">CICC 11035S</strain>
    </source>
</reference>
<dbReference type="EMBL" id="JBHLTM010000026">
    <property type="protein sequence ID" value="MFC0684078.1"/>
    <property type="molecule type" value="Genomic_DNA"/>
</dbReference>
<evidence type="ECO:0000313" key="2">
    <source>
        <dbReference type="Proteomes" id="UP001589858"/>
    </source>
</evidence>
<name>A0ABV6S4B2_9SPHN</name>
<protein>
    <submittedName>
        <fullName evidence="1">Uncharacterized protein</fullName>
    </submittedName>
</protein>
<dbReference type="Proteomes" id="UP001589858">
    <property type="component" value="Unassembled WGS sequence"/>
</dbReference>
<accession>A0ABV6S4B2</accession>